<gene>
    <name evidence="1" type="ORF">Aargi30884_15200</name>
</gene>
<organism evidence="1 2">
    <name type="scientific">Amedibacterium intestinale</name>
    <dbReference type="NCBI Taxonomy" id="2583452"/>
    <lineage>
        <taxon>Bacteria</taxon>
        <taxon>Bacillati</taxon>
        <taxon>Bacillota</taxon>
        <taxon>Erysipelotrichia</taxon>
        <taxon>Erysipelotrichales</taxon>
        <taxon>Erysipelotrichaceae</taxon>
        <taxon>Amedibacterium</taxon>
    </lineage>
</organism>
<dbReference type="Gene3D" id="1.10.1070.20">
    <property type="match status" value="1"/>
</dbReference>
<dbReference type="RefSeq" id="WP_118277379.1">
    <property type="nucleotide sequence ID" value="NZ_AP019695.1"/>
</dbReference>
<dbReference type="KEGG" id="aarg:Aargi30884_15200"/>
<evidence type="ECO:0000313" key="2">
    <source>
        <dbReference type="Proteomes" id="UP000464754"/>
    </source>
</evidence>
<sequence>MEYILMNKNTEVMEVSKDINDTVFQDIGEIYNIEYAPLVIFNNKDKEKNDLLDILTSWYDGRAIPNNRDNKNSILEHFKINKVDELLNLDYGLSLSDQYWLKPVDEEVCWDDINYFHNEYDSREFFDATYGEGSFQSLKLKSVDSDKYRTPNNSLTGQLKKTWIKVDGEDLLFKGAVTQHGFEQINEVLATMICEALEVPHVTYRLCALDSKRHHELMSVCPCIVNDEQEMISAYDIVSERDDLFGDERDMVKYIAILEEHGVPNAGEYVQKMFMLDYLILNEDRHMRNFGILRNVETLEWESVCPVYDSGRSMCTDYTELYWIFENNEVKCFTNNCIDSEKLVSYFDTPIKESQIASLRKVVPEYIEILKENQSYIKLFDNQIDMLKDGLNLRIDKFESIMREKGLLISSEKGIEGMIEKAKQKKEQCSHIHERKKEMEKIR</sequence>
<dbReference type="Proteomes" id="UP000464754">
    <property type="component" value="Chromosome"/>
</dbReference>
<proteinExistence type="predicted"/>
<dbReference type="EMBL" id="AP019695">
    <property type="protein sequence ID" value="BBK22617.1"/>
    <property type="molecule type" value="Genomic_DNA"/>
</dbReference>
<reference evidence="2" key="1">
    <citation type="submission" date="2019-05" db="EMBL/GenBank/DDBJ databases">
        <title>Complete genome sequencing of Absiella argi strain JCM 30884.</title>
        <authorList>
            <person name="Sakamoto M."/>
            <person name="Murakami T."/>
            <person name="Mori H."/>
        </authorList>
    </citation>
    <scope>NUCLEOTIDE SEQUENCE [LARGE SCALE GENOMIC DNA]</scope>
    <source>
        <strain evidence="2">JCM 30884</strain>
    </source>
</reference>
<protein>
    <recommendedName>
        <fullName evidence="3">HipA-like C-terminal domain-containing protein</fullName>
    </recommendedName>
</protein>
<dbReference type="AlphaFoldDB" id="A0A6N4TIT0"/>
<evidence type="ECO:0008006" key="3">
    <source>
        <dbReference type="Google" id="ProtNLM"/>
    </source>
</evidence>
<keyword evidence="2" id="KW-1185">Reference proteome</keyword>
<accession>A0A6N4TIT0</accession>
<evidence type="ECO:0000313" key="1">
    <source>
        <dbReference type="EMBL" id="BBK22617.1"/>
    </source>
</evidence>
<name>A0A6N4TIT0_9FIRM</name>